<dbReference type="PANTHER" id="PTHR11008">
    <property type="entry name" value="PROTEIN TAKEOUT-LIKE PROTEIN"/>
    <property type="match status" value="1"/>
</dbReference>
<dbReference type="PANTHER" id="PTHR11008:SF39">
    <property type="entry name" value="CIRCADIAN CLOCK-CONTROLLED PROTEIN-LIKE PROTEIN"/>
    <property type="match status" value="1"/>
</dbReference>
<gene>
    <name evidence="3" type="primary">LOC107064766</name>
</gene>
<reference evidence="3" key="1">
    <citation type="submission" date="2025-08" db="UniProtKB">
        <authorList>
            <consortium name="RefSeq"/>
        </authorList>
    </citation>
    <scope>IDENTIFICATION</scope>
    <source>
        <tissue evidence="3">Whole body</tissue>
    </source>
</reference>
<proteinExistence type="predicted"/>
<dbReference type="SMART" id="SM00700">
    <property type="entry name" value="JHBP"/>
    <property type="match status" value="1"/>
</dbReference>
<keyword evidence="2" id="KW-1185">Reference proteome</keyword>
<dbReference type="Gene3D" id="3.15.10.30">
    <property type="entry name" value="Haemolymph juvenile hormone binding protein"/>
    <property type="match status" value="1"/>
</dbReference>
<feature type="signal peptide" evidence="1">
    <location>
        <begin position="1"/>
        <end position="17"/>
    </location>
</feature>
<name>A0ABM1HZD1_POLDO</name>
<dbReference type="InterPro" id="IPR010562">
    <property type="entry name" value="Haemolymph_juvenile_hormone-bd"/>
</dbReference>
<dbReference type="Pfam" id="PF06585">
    <property type="entry name" value="JHBP"/>
    <property type="match status" value="1"/>
</dbReference>
<dbReference type="GeneID" id="107064766"/>
<evidence type="ECO:0000313" key="3">
    <source>
        <dbReference type="RefSeq" id="XP_015173318.1"/>
    </source>
</evidence>
<dbReference type="InterPro" id="IPR038606">
    <property type="entry name" value="To_sf"/>
</dbReference>
<protein>
    <submittedName>
        <fullName evidence="3">Protein takeout-like</fullName>
    </submittedName>
</protein>
<dbReference type="InterPro" id="IPR017943">
    <property type="entry name" value="Bactericidal_perm-incr_a/b_dom"/>
</dbReference>
<dbReference type="Proteomes" id="UP000694924">
    <property type="component" value="Unplaced"/>
</dbReference>
<evidence type="ECO:0000313" key="2">
    <source>
        <dbReference type="Proteomes" id="UP000694924"/>
    </source>
</evidence>
<keyword evidence="1" id="KW-0732">Signal</keyword>
<sequence>MKNSIILFLTLVYCISGNNVPQLPSFLKICHRNDPYLNRCIKESVEQLKPYLNTGIPELNIPPCEPLYIDRVDLNQTDGSIFINSYFTDIKIFNSFNSNIKQLKYDVEKNQLKIKQFVPHFEMLSNYNINGKIMMLPISGVGSASFNLTNVDYTLMIQFEPYHEPKTNQKHFRVKNSNIDYNIRNLQVHLDNLFNGDDMLEKAMNTFLNNNWKLIVDEVKPTLEETILNINNNIIDKIFTIYPIDTLLPP</sequence>
<feature type="chain" id="PRO_5046922071" evidence="1">
    <location>
        <begin position="18"/>
        <end position="250"/>
    </location>
</feature>
<organism evidence="2 3">
    <name type="scientific">Polistes dominula</name>
    <name type="common">European paper wasp</name>
    <name type="synonym">Vespa dominula</name>
    <dbReference type="NCBI Taxonomy" id="743375"/>
    <lineage>
        <taxon>Eukaryota</taxon>
        <taxon>Metazoa</taxon>
        <taxon>Ecdysozoa</taxon>
        <taxon>Arthropoda</taxon>
        <taxon>Hexapoda</taxon>
        <taxon>Insecta</taxon>
        <taxon>Pterygota</taxon>
        <taxon>Neoptera</taxon>
        <taxon>Endopterygota</taxon>
        <taxon>Hymenoptera</taxon>
        <taxon>Apocrita</taxon>
        <taxon>Aculeata</taxon>
        <taxon>Vespoidea</taxon>
        <taxon>Vespidae</taxon>
        <taxon>Polistinae</taxon>
        <taxon>Polistini</taxon>
        <taxon>Polistes</taxon>
    </lineage>
</organism>
<evidence type="ECO:0000256" key="1">
    <source>
        <dbReference type="SAM" id="SignalP"/>
    </source>
</evidence>
<dbReference type="RefSeq" id="XP_015173318.1">
    <property type="nucleotide sequence ID" value="XM_015317832.1"/>
</dbReference>
<dbReference type="SUPFAM" id="SSF55394">
    <property type="entry name" value="Bactericidal permeability-increasing protein, BPI"/>
    <property type="match status" value="1"/>
</dbReference>
<accession>A0ABM1HZD1</accession>